<name>I1TRK2_9CAUD</name>
<accession>I1TRK2</accession>
<dbReference type="Proteomes" id="UP000002874">
    <property type="component" value="Segment"/>
</dbReference>
<reference evidence="1 2" key="1">
    <citation type="journal article" date="2012" name="J. Virol.">
        <title>Complete Genome Sequence of Cronobacter sakazakii Bacteriophage CR3.</title>
        <authorList>
            <person name="Shin H."/>
            <person name="Lee J.H."/>
            <person name="Kim Y."/>
            <person name="Ryu S."/>
        </authorList>
    </citation>
    <scope>NUCLEOTIDE SEQUENCE [LARGE SCALE GENOMIC DNA]</scope>
</reference>
<sequence>MIKVPPEIKVSEWYPTYGFTQKELRYLYVDCDVRIFEDQRDGVIYQIMDSGPVDKRRRDLSGFWLKKLEDYL</sequence>
<proteinExistence type="predicted"/>
<dbReference type="GeneID" id="12979799"/>
<dbReference type="EMBL" id="JQ691612">
    <property type="protein sequence ID" value="AFH21325.1"/>
    <property type="molecule type" value="Genomic_DNA"/>
</dbReference>
<evidence type="ECO:0000313" key="1">
    <source>
        <dbReference type="EMBL" id="AFH21325.1"/>
    </source>
</evidence>
<protein>
    <submittedName>
        <fullName evidence="1">Uncharacterized protein</fullName>
    </submittedName>
</protein>
<evidence type="ECO:0000313" key="2">
    <source>
        <dbReference type="Proteomes" id="UP000002874"/>
    </source>
</evidence>
<gene>
    <name evidence="1" type="ORF">CR3_160</name>
</gene>
<dbReference type="RefSeq" id="YP_006383175.1">
    <property type="nucleotide sequence ID" value="NC_017974.1"/>
</dbReference>
<dbReference type="OrthoDB" id="28531at10239"/>
<organism evidence="1 2">
    <name type="scientific">Cronobacter phage CR3</name>
    <dbReference type="NCBI Taxonomy" id="1162295"/>
    <lineage>
        <taxon>Viruses</taxon>
        <taxon>Duplodnaviria</taxon>
        <taxon>Heunggongvirae</taxon>
        <taxon>Uroviricota</taxon>
        <taxon>Caudoviricetes</taxon>
        <taxon>Vequintavirinae</taxon>
        <taxon>Certrevirus</taxon>
        <taxon>Certrevirus CR3</taxon>
    </lineage>
</organism>
<keyword evidence="2" id="KW-1185">Reference proteome</keyword>
<dbReference type="KEGG" id="vg:12979799"/>